<dbReference type="OrthoDB" id="3787449at2"/>
<proteinExistence type="predicted"/>
<organism evidence="1 2">
    <name type="scientific">Nocardioides exalbidus</name>
    <dbReference type="NCBI Taxonomy" id="402596"/>
    <lineage>
        <taxon>Bacteria</taxon>
        <taxon>Bacillati</taxon>
        <taxon>Actinomycetota</taxon>
        <taxon>Actinomycetes</taxon>
        <taxon>Propionibacteriales</taxon>
        <taxon>Nocardioidaceae</taxon>
        <taxon>Nocardioides</taxon>
    </lineage>
</organism>
<dbReference type="EMBL" id="FNRT01000002">
    <property type="protein sequence ID" value="SEB59936.1"/>
    <property type="molecule type" value="Genomic_DNA"/>
</dbReference>
<dbReference type="STRING" id="402596.SAMN04489844_0641"/>
<dbReference type="RefSeq" id="WP_090967830.1">
    <property type="nucleotide sequence ID" value="NZ_FNRT01000002.1"/>
</dbReference>
<evidence type="ECO:0000313" key="2">
    <source>
        <dbReference type="Proteomes" id="UP000198742"/>
    </source>
</evidence>
<accession>A0A1H4KNV3</accession>
<dbReference type="Proteomes" id="UP000198742">
    <property type="component" value="Unassembled WGS sequence"/>
</dbReference>
<gene>
    <name evidence="1" type="ORF">SAMN04489844_0641</name>
</gene>
<evidence type="ECO:0000313" key="1">
    <source>
        <dbReference type="EMBL" id="SEB59936.1"/>
    </source>
</evidence>
<protein>
    <submittedName>
        <fullName evidence="1">Uncharacterized protein</fullName>
    </submittedName>
</protein>
<keyword evidence="2" id="KW-1185">Reference proteome</keyword>
<name>A0A1H4KNV3_9ACTN</name>
<dbReference type="AlphaFoldDB" id="A0A1H4KNV3"/>
<reference evidence="2" key="1">
    <citation type="submission" date="2016-10" db="EMBL/GenBank/DDBJ databases">
        <authorList>
            <person name="Varghese N."/>
            <person name="Submissions S."/>
        </authorList>
    </citation>
    <scope>NUCLEOTIDE SEQUENCE [LARGE SCALE GENOMIC DNA]</scope>
    <source>
        <strain evidence="2">DSM 22017</strain>
    </source>
</reference>
<sequence>MGASLEELLKGGLTEVPPIADAFTNASTTLSGISTGGMFADGGPFDSNNPKEAMASLMSAMASSTQKSGAVLDDVAQALVTTARDFAKTDDEIRRAFIAAGGTLA</sequence>